<proteinExistence type="predicted"/>
<dbReference type="GO" id="GO:0008270">
    <property type="term" value="F:zinc ion binding"/>
    <property type="evidence" value="ECO:0007669"/>
    <property type="project" value="UniProtKB-KW"/>
</dbReference>
<dbReference type="EC" id="2.3.2.31" evidence="2"/>
<evidence type="ECO:0000256" key="7">
    <source>
        <dbReference type="ARBA" id="ARBA00022786"/>
    </source>
</evidence>
<evidence type="ECO:0000256" key="9">
    <source>
        <dbReference type="SAM" id="MobiDB-lite"/>
    </source>
</evidence>
<gene>
    <name evidence="11" type="ORF">BKA59DRAFT_273795</name>
</gene>
<feature type="compositionally biased region" description="Basic and acidic residues" evidence="9">
    <location>
        <begin position="472"/>
        <end position="485"/>
    </location>
</feature>
<keyword evidence="6" id="KW-0863">Zinc-finger</keyword>
<feature type="compositionally biased region" description="Basic and acidic residues" evidence="9">
    <location>
        <begin position="358"/>
        <end position="369"/>
    </location>
</feature>
<evidence type="ECO:0000256" key="8">
    <source>
        <dbReference type="ARBA" id="ARBA00022833"/>
    </source>
</evidence>
<dbReference type="EMBL" id="JAGPXF010000006">
    <property type="protein sequence ID" value="KAH7239217.1"/>
    <property type="molecule type" value="Genomic_DNA"/>
</dbReference>
<evidence type="ECO:0000256" key="3">
    <source>
        <dbReference type="ARBA" id="ARBA00022679"/>
    </source>
</evidence>
<dbReference type="InterPro" id="IPR002867">
    <property type="entry name" value="IBR_dom"/>
</dbReference>
<dbReference type="Pfam" id="PF01485">
    <property type="entry name" value="IBR"/>
    <property type="match status" value="1"/>
</dbReference>
<evidence type="ECO:0000259" key="10">
    <source>
        <dbReference type="PROSITE" id="PS51873"/>
    </source>
</evidence>
<dbReference type="OrthoDB" id="10009520at2759"/>
<dbReference type="SUPFAM" id="SSF57850">
    <property type="entry name" value="RING/U-box"/>
    <property type="match status" value="1"/>
</dbReference>
<organism evidence="11 12">
    <name type="scientific">Fusarium tricinctum</name>
    <dbReference type="NCBI Taxonomy" id="61284"/>
    <lineage>
        <taxon>Eukaryota</taxon>
        <taxon>Fungi</taxon>
        <taxon>Dikarya</taxon>
        <taxon>Ascomycota</taxon>
        <taxon>Pezizomycotina</taxon>
        <taxon>Sordariomycetes</taxon>
        <taxon>Hypocreomycetidae</taxon>
        <taxon>Hypocreales</taxon>
        <taxon>Nectriaceae</taxon>
        <taxon>Fusarium</taxon>
        <taxon>Fusarium tricinctum species complex</taxon>
    </lineage>
</organism>
<protein>
    <recommendedName>
        <fullName evidence="2">RBR-type E3 ubiquitin transferase</fullName>
        <ecNumber evidence="2">2.3.2.31</ecNumber>
    </recommendedName>
</protein>
<keyword evidence="4" id="KW-0479">Metal-binding</keyword>
<comment type="catalytic activity">
    <reaction evidence="1">
        <text>[E2 ubiquitin-conjugating enzyme]-S-ubiquitinyl-L-cysteine + [acceptor protein]-L-lysine = [E2 ubiquitin-conjugating enzyme]-L-cysteine + [acceptor protein]-N(6)-ubiquitinyl-L-lysine.</text>
        <dbReference type="EC" id="2.3.2.31"/>
    </reaction>
</comment>
<dbReference type="PROSITE" id="PS51873">
    <property type="entry name" value="TRIAD"/>
    <property type="match status" value="1"/>
</dbReference>
<keyword evidence="8" id="KW-0862">Zinc</keyword>
<feature type="region of interest" description="Disordered" evidence="9">
    <location>
        <begin position="297"/>
        <end position="378"/>
    </location>
</feature>
<reference evidence="11" key="1">
    <citation type="journal article" date="2021" name="Nat. Commun.">
        <title>Genetic determinants of endophytism in the Arabidopsis root mycobiome.</title>
        <authorList>
            <person name="Mesny F."/>
            <person name="Miyauchi S."/>
            <person name="Thiergart T."/>
            <person name="Pickel B."/>
            <person name="Atanasova L."/>
            <person name="Karlsson M."/>
            <person name="Huettel B."/>
            <person name="Barry K.W."/>
            <person name="Haridas S."/>
            <person name="Chen C."/>
            <person name="Bauer D."/>
            <person name="Andreopoulos W."/>
            <person name="Pangilinan J."/>
            <person name="LaButti K."/>
            <person name="Riley R."/>
            <person name="Lipzen A."/>
            <person name="Clum A."/>
            <person name="Drula E."/>
            <person name="Henrissat B."/>
            <person name="Kohler A."/>
            <person name="Grigoriev I.V."/>
            <person name="Martin F.M."/>
            <person name="Hacquard S."/>
        </authorList>
    </citation>
    <scope>NUCLEOTIDE SEQUENCE</scope>
    <source>
        <strain evidence="11">MPI-SDFR-AT-0068</strain>
    </source>
</reference>
<dbReference type="GO" id="GO:0016567">
    <property type="term" value="P:protein ubiquitination"/>
    <property type="evidence" value="ECO:0007669"/>
    <property type="project" value="InterPro"/>
</dbReference>
<sequence length="587" mass="67773">MPSDVLDRIHPDLVDLIIRFELLPTRESGLTEANLARICFLAIELADPDEQALLVSRIIPEEELAFERLRSPEVKDVTHRVVLDRAERKAALKEDKHEDVPTSGYPQECLICTETAHVRVPCGCYYCMSCFRIAICRGLRSQEEFPPRCCKPFNDAVIAFARSPALVHIFRQMQEEAETPIHDRLYCHDGHCAAFIPPGCKGSCLLCDRKTCVECFEEAHPDRPCEQGDAEEDVWAMMDKNKTVNCPGCGRMVELLEACNHMTCVCGKQFCYLCGKTWLSCNCPPYGHFERMVPMKDRPGVKPPQFRRRRQHRTEGSASENTPIRIPQLRPRAGEENRVPKATVTRRRVIRPLVLPQRNDRQHERERQQRQRQRVQVPEFVPPPLRVREQRGLHGRRNAVDLLQDERFVARQEPREANQWNDAHRHHHRHRRETQIIPAGLPAPLAGIPLDPGIHGRIPANSGPPGLMTPRHLVDRHQNNPRHQHDDSWVARGLEQGIRVEQATQGQPPAQPLDPVAAREQERRQLALATERMRQVNVETQRRLRQLDDVQETQNQQSGQETDTEDSEELQEHVVRSIYNRYFLRRD</sequence>
<dbReference type="Proteomes" id="UP000813427">
    <property type="component" value="Unassembled WGS sequence"/>
</dbReference>
<keyword evidence="5" id="KW-0677">Repeat</keyword>
<accession>A0A8K0RS90</accession>
<feature type="region of interest" description="Disordered" evidence="9">
    <location>
        <begin position="418"/>
        <end position="439"/>
    </location>
</feature>
<evidence type="ECO:0000313" key="11">
    <source>
        <dbReference type="EMBL" id="KAH7239217.1"/>
    </source>
</evidence>
<dbReference type="AlphaFoldDB" id="A0A8K0RS90"/>
<dbReference type="InterPro" id="IPR044066">
    <property type="entry name" value="TRIAD_supradom"/>
</dbReference>
<name>A0A8K0RS90_9HYPO</name>
<feature type="compositionally biased region" description="Polar residues" evidence="9">
    <location>
        <begin position="552"/>
        <end position="561"/>
    </location>
</feature>
<dbReference type="GO" id="GO:0061630">
    <property type="term" value="F:ubiquitin protein ligase activity"/>
    <property type="evidence" value="ECO:0007669"/>
    <property type="project" value="UniProtKB-EC"/>
</dbReference>
<comment type="caution">
    <text evidence="11">The sequence shown here is derived from an EMBL/GenBank/DDBJ whole genome shotgun (WGS) entry which is preliminary data.</text>
</comment>
<keyword evidence="12" id="KW-1185">Reference proteome</keyword>
<dbReference type="InterPro" id="IPR031127">
    <property type="entry name" value="E3_UB_ligase_RBR"/>
</dbReference>
<dbReference type="CDD" id="cd22584">
    <property type="entry name" value="Rcat_RBR_unk"/>
    <property type="match status" value="1"/>
</dbReference>
<keyword evidence="3" id="KW-0808">Transferase</keyword>
<keyword evidence="7" id="KW-0833">Ubl conjugation pathway</keyword>
<dbReference type="PANTHER" id="PTHR11685">
    <property type="entry name" value="RBR FAMILY RING FINGER AND IBR DOMAIN-CONTAINING"/>
    <property type="match status" value="1"/>
</dbReference>
<evidence type="ECO:0000256" key="5">
    <source>
        <dbReference type="ARBA" id="ARBA00022737"/>
    </source>
</evidence>
<evidence type="ECO:0000313" key="12">
    <source>
        <dbReference type="Proteomes" id="UP000813427"/>
    </source>
</evidence>
<dbReference type="Gene3D" id="1.20.120.1750">
    <property type="match status" value="1"/>
</dbReference>
<dbReference type="CDD" id="cd20335">
    <property type="entry name" value="BRcat_RBR"/>
    <property type="match status" value="1"/>
</dbReference>
<feature type="domain" description="RING-type" evidence="10">
    <location>
        <begin position="105"/>
        <end position="292"/>
    </location>
</feature>
<evidence type="ECO:0000256" key="6">
    <source>
        <dbReference type="ARBA" id="ARBA00022771"/>
    </source>
</evidence>
<evidence type="ECO:0000256" key="2">
    <source>
        <dbReference type="ARBA" id="ARBA00012251"/>
    </source>
</evidence>
<evidence type="ECO:0000256" key="4">
    <source>
        <dbReference type="ARBA" id="ARBA00022723"/>
    </source>
</evidence>
<feature type="region of interest" description="Disordered" evidence="9">
    <location>
        <begin position="544"/>
        <end position="572"/>
    </location>
</feature>
<evidence type="ECO:0000256" key="1">
    <source>
        <dbReference type="ARBA" id="ARBA00001798"/>
    </source>
</evidence>
<feature type="region of interest" description="Disordered" evidence="9">
    <location>
        <begin position="452"/>
        <end position="485"/>
    </location>
</feature>